<dbReference type="Proteomes" id="UP000233293">
    <property type="component" value="Unassembled WGS sequence"/>
</dbReference>
<feature type="transmembrane region" description="Helical" evidence="1">
    <location>
        <begin position="167"/>
        <end position="186"/>
    </location>
</feature>
<feature type="transmembrane region" description="Helical" evidence="1">
    <location>
        <begin position="134"/>
        <end position="155"/>
    </location>
</feature>
<dbReference type="InterPro" id="IPR032816">
    <property type="entry name" value="VTT_dom"/>
</dbReference>
<evidence type="ECO:0000313" key="4">
    <source>
        <dbReference type="Proteomes" id="UP000233293"/>
    </source>
</evidence>
<dbReference type="OrthoDB" id="948134at2"/>
<dbReference type="PANTHER" id="PTHR42709:SF2">
    <property type="entry name" value="INNER MEMBRANE PROTEIN YOHD"/>
    <property type="match status" value="1"/>
</dbReference>
<organism evidence="3 4">
    <name type="scientific">Telmatospirillum siberiense</name>
    <dbReference type="NCBI Taxonomy" id="382514"/>
    <lineage>
        <taxon>Bacteria</taxon>
        <taxon>Pseudomonadati</taxon>
        <taxon>Pseudomonadota</taxon>
        <taxon>Alphaproteobacteria</taxon>
        <taxon>Rhodospirillales</taxon>
        <taxon>Rhodospirillaceae</taxon>
        <taxon>Telmatospirillum</taxon>
    </lineage>
</organism>
<dbReference type="GO" id="GO:0005886">
    <property type="term" value="C:plasma membrane"/>
    <property type="evidence" value="ECO:0007669"/>
    <property type="project" value="TreeGrafter"/>
</dbReference>
<feature type="domain" description="VTT" evidence="2">
    <location>
        <begin position="33"/>
        <end position="152"/>
    </location>
</feature>
<feature type="transmembrane region" description="Helical" evidence="1">
    <location>
        <begin position="17"/>
        <end position="41"/>
    </location>
</feature>
<protein>
    <submittedName>
        <fullName evidence="3">DedA family protein</fullName>
    </submittedName>
</protein>
<feature type="transmembrane region" description="Helical" evidence="1">
    <location>
        <begin position="48"/>
        <end position="71"/>
    </location>
</feature>
<reference evidence="4" key="1">
    <citation type="submission" date="2017-12" db="EMBL/GenBank/DDBJ databases">
        <title>Draft genome sequence of Telmatospirillum siberiense 26-4b1T, an acidotolerant peatland alphaproteobacterium potentially involved in sulfur cycling.</title>
        <authorList>
            <person name="Hausmann B."/>
            <person name="Pjevac P."/>
            <person name="Schreck K."/>
            <person name="Herbold C.W."/>
            <person name="Daims H."/>
            <person name="Wagner M."/>
            <person name="Pester M."/>
            <person name="Loy A."/>
        </authorList>
    </citation>
    <scope>NUCLEOTIDE SEQUENCE [LARGE SCALE GENOMIC DNA]</scope>
    <source>
        <strain evidence="4">26-4b1</strain>
    </source>
</reference>
<comment type="caution">
    <text evidence="3">The sequence shown here is derived from an EMBL/GenBank/DDBJ whole genome shotgun (WGS) entry which is preliminary data.</text>
</comment>
<evidence type="ECO:0000313" key="3">
    <source>
        <dbReference type="EMBL" id="PKU26300.1"/>
    </source>
</evidence>
<keyword evidence="1" id="KW-0472">Membrane</keyword>
<dbReference type="Pfam" id="PF09335">
    <property type="entry name" value="VTT_dom"/>
    <property type="match status" value="1"/>
</dbReference>
<keyword evidence="4" id="KW-1185">Reference proteome</keyword>
<gene>
    <name evidence="3" type="ORF">CWS72_00115</name>
</gene>
<keyword evidence="1" id="KW-0812">Transmembrane</keyword>
<evidence type="ECO:0000259" key="2">
    <source>
        <dbReference type="Pfam" id="PF09335"/>
    </source>
</evidence>
<dbReference type="AlphaFoldDB" id="A0A2N3Q0W4"/>
<keyword evidence="1" id="KW-1133">Transmembrane helix</keyword>
<proteinExistence type="predicted"/>
<dbReference type="InterPro" id="IPR051311">
    <property type="entry name" value="DedA_domain"/>
</dbReference>
<dbReference type="EMBL" id="PIUM01000001">
    <property type="protein sequence ID" value="PKU26300.1"/>
    <property type="molecule type" value="Genomic_DNA"/>
</dbReference>
<dbReference type="RefSeq" id="WP_101248530.1">
    <property type="nucleotide sequence ID" value="NZ_PIUM01000001.1"/>
</dbReference>
<name>A0A2N3Q0W4_9PROT</name>
<sequence length="214" mass="23834">MSLEQWIVDFANNYGPLIYLVILVWTFLEGETVVLVTGALISGGAVHLNVWLLALFAFLGSFGGDQAWFYIGRTYGTPLLKRWPNMARKVEFAFTLLRRQENLFILSFRFIYGLRNISPFIIGMTGVSRAKFFTLNLIAAVVWANAFAWGGYTLGKVLETYLGESSQAALAVLVAVILCVTVINWLRQRRKNRARDAAADAAAKVAEQETADGK</sequence>
<evidence type="ECO:0000256" key="1">
    <source>
        <dbReference type="SAM" id="Phobius"/>
    </source>
</evidence>
<accession>A0A2N3Q0W4</accession>
<dbReference type="PANTHER" id="PTHR42709">
    <property type="entry name" value="ALKALINE PHOSPHATASE LIKE PROTEIN"/>
    <property type="match status" value="1"/>
</dbReference>